<evidence type="ECO:0000259" key="2">
    <source>
        <dbReference type="PROSITE" id="PS50110"/>
    </source>
</evidence>
<dbReference type="AlphaFoldDB" id="A0A1E5QD34"/>
<dbReference type="Gene3D" id="3.40.50.2300">
    <property type="match status" value="1"/>
</dbReference>
<dbReference type="InterPro" id="IPR052020">
    <property type="entry name" value="Cyclic_di-GMP/3'3'-cGAMP_PDE"/>
</dbReference>
<sequence length="343" mass="39000">MNLDTKRPKILVVDDYASSRLTLAALLSVEGYEVIEADSGLSALECVRQHYPDLILLDVMMPEMDGFEVCCRLKQEERTRQIPVIFITALCDRRSRIRGLEVGGSDFITKPFDQLELAARVRSLVHQKRLNEEIESMERVLLSIAQTVEDRETCSAYHSDRLAHLTQAFGNFLGLTALENRDLLWGAYLHDIGKIGIPDRILLKTERLTPDEWLVMQQHVTIGVKICEPLHILQGVTPIVRSHHERWDGSGYPDQLRGDRIPHLAQVFQIVDIYDALTSDRPHRPAYSHCDALEAIATEALTGWRNPQLVRQFTEFMATQDSRVPLLRGESPSLRNTDAVETI</sequence>
<dbReference type="STRING" id="1781255.BH720_23950"/>
<dbReference type="GO" id="GO:0000160">
    <property type="term" value="P:phosphorelay signal transduction system"/>
    <property type="evidence" value="ECO:0007669"/>
    <property type="project" value="InterPro"/>
</dbReference>
<evidence type="ECO:0000256" key="1">
    <source>
        <dbReference type="PROSITE-ProRule" id="PRU00169"/>
    </source>
</evidence>
<comment type="caution">
    <text evidence="4">The sequence shown here is derived from an EMBL/GenBank/DDBJ whole genome shotgun (WGS) entry which is preliminary data.</text>
</comment>
<dbReference type="PROSITE" id="PS51832">
    <property type="entry name" value="HD_GYP"/>
    <property type="match status" value="1"/>
</dbReference>
<dbReference type="CDD" id="cd17538">
    <property type="entry name" value="REC_D1_PleD-like"/>
    <property type="match status" value="1"/>
</dbReference>
<dbReference type="RefSeq" id="WP_069969752.1">
    <property type="nucleotide sequence ID" value="NZ_CM124774.1"/>
</dbReference>
<dbReference type="Gene3D" id="1.10.3210.10">
    <property type="entry name" value="Hypothetical protein af1432"/>
    <property type="match status" value="1"/>
</dbReference>
<dbReference type="InterPro" id="IPR006675">
    <property type="entry name" value="HDIG_dom"/>
</dbReference>
<dbReference type="NCBIfam" id="TIGR00277">
    <property type="entry name" value="HDIG"/>
    <property type="match status" value="1"/>
</dbReference>
<dbReference type="PANTHER" id="PTHR45228:SF1">
    <property type="entry name" value="CYCLIC DI-GMP PHOSPHODIESTERASE TM_0186"/>
    <property type="match status" value="1"/>
</dbReference>
<feature type="domain" description="Response regulatory" evidence="2">
    <location>
        <begin position="9"/>
        <end position="125"/>
    </location>
</feature>
<dbReference type="EMBL" id="MJGC01000121">
    <property type="protein sequence ID" value="OEJ72559.1"/>
    <property type="molecule type" value="Genomic_DNA"/>
</dbReference>
<protein>
    <submittedName>
        <fullName evidence="4">Two-component system response regulator</fullName>
    </submittedName>
</protein>
<dbReference type="InterPro" id="IPR003607">
    <property type="entry name" value="HD/PDEase_dom"/>
</dbReference>
<name>A0A1E5QD34_9CYAN</name>
<gene>
    <name evidence="4" type="ORF">BH720_23950</name>
</gene>
<dbReference type="InterPro" id="IPR011006">
    <property type="entry name" value="CheY-like_superfamily"/>
</dbReference>
<proteinExistence type="predicted"/>
<dbReference type="InterPro" id="IPR037522">
    <property type="entry name" value="HD_GYP_dom"/>
</dbReference>
<accession>A0A1E5QD34</accession>
<keyword evidence="1" id="KW-0597">Phosphoprotein</keyword>
<dbReference type="InterPro" id="IPR001789">
    <property type="entry name" value="Sig_transdc_resp-reg_receiver"/>
</dbReference>
<dbReference type="Pfam" id="PF13487">
    <property type="entry name" value="HD_5"/>
    <property type="match status" value="1"/>
</dbReference>
<dbReference type="PROSITE" id="PS50110">
    <property type="entry name" value="RESPONSE_REGULATORY"/>
    <property type="match status" value="1"/>
</dbReference>
<organism evidence="4">
    <name type="scientific">Desertifilum tharense IPPAS B-1220</name>
    <dbReference type="NCBI Taxonomy" id="1781255"/>
    <lineage>
        <taxon>Bacteria</taxon>
        <taxon>Bacillati</taxon>
        <taxon>Cyanobacteriota</taxon>
        <taxon>Cyanophyceae</taxon>
        <taxon>Desertifilales</taxon>
        <taxon>Desertifilaceae</taxon>
        <taxon>Desertifilum</taxon>
    </lineage>
</organism>
<dbReference type="Pfam" id="PF00072">
    <property type="entry name" value="Response_reg"/>
    <property type="match status" value="1"/>
</dbReference>
<dbReference type="OrthoDB" id="9804747at2"/>
<dbReference type="SMART" id="SM00448">
    <property type="entry name" value="REC"/>
    <property type="match status" value="1"/>
</dbReference>
<evidence type="ECO:0000313" key="4">
    <source>
        <dbReference type="EMBL" id="OEJ72559.1"/>
    </source>
</evidence>
<dbReference type="SUPFAM" id="SSF52172">
    <property type="entry name" value="CheY-like"/>
    <property type="match status" value="1"/>
</dbReference>
<reference evidence="4" key="1">
    <citation type="submission" date="2016-09" db="EMBL/GenBank/DDBJ databases">
        <title>Draft genome of thermotolerant cyanobacterium Desertifilum sp. strain IPPAS B-1220.</title>
        <authorList>
            <person name="Sinetova M.A."/>
            <person name="Bolakhan K."/>
            <person name="Zayadan B.K."/>
            <person name="Mironov K.S."/>
            <person name="Ustinova V."/>
            <person name="Kupriyanova E.V."/>
            <person name="Sidorov R.A."/>
            <person name="Skrypnik A.N."/>
            <person name="Gogoleva N.E."/>
            <person name="Gogolev Y.V."/>
            <person name="Los D.A."/>
        </authorList>
    </citation>
    <scope>NUCLEOTIDE SEQUENCE [LARGE SCALE GENOMIC DNA]</scope>
    <source>
        <strain evidence="4">IPPAS B-1220</strain>
    </source>
</reference>
<evidence type="ECO:0000259" key="3">
    <source>
        <dbReference type="PROSITE" id="PS51832"/>
    </source>
</evidence>
<dbReference type="CDD" id="cd00077">
    <property type="entry name" value="HDc"/>
    <property type="match status" value="1"/>
</dbReference>
<feature type="domain" description="HD-GYP" evidence="3">
    <location>
        <begin position="133"/>
        <end position="329"/>
    </location>
</feature>
<dbReference type="PANTHER" id="PTHR45228">
    <property type="entry name" value="CYCLIC DI-GMP PHOSPHODIESTERASE TM_0186-RELATED"/>
    <property type="match status" value="1"/>
</dbReference>
<feature type="modified residue" description="4-aspartylphosphate" evidence="1">
    <location>
        <position position="58"/>
    </location>
</feature>
<dbReference type="SUPFAM" id="SSF109604">
    <property type="entry name" value="HD-domain/PDEase-like"/>
    <property type="match status" value="1"/>
</dbReference>
<dbReference type="SMART" id="SM00471">
    <property type="entry name" value="HDc"/>
    <property type="match status" value="1"/>
</dbReference>